<keyword evidence="6" id="KW-1185">Reference proteome</keyword>
<evidence type="ECO:0000313" key="5">
    <source>
        <dbReference type="EMBL" id="MDN4474710.1"/>
    </source>
</evidence>
<dbReference type="Gene3D" id="1.10.260.40">
    <property type="entry name" value="lambda repressor-like DNA-binding domains"/>
    <property type="match status" value="1"/>
</dbReference>
<dbReference type="Gene3D" id="3.40.50.2300">
    <property type="match status" value="2"/>
</dbReference>
<sequence>MTTPARPAPTIIDVARAAGVSKSLVSLAIRGDAGVSDATRTRILEVADELGYHSNALARGLARGRTQMVGLLVSDLANPYFADVVHGIEEDADATGLGTIIGHGRGSAEVLARRLDEILDLGVDGVIVISAMLDGGTLDRAAARRPVVMVGRPFAPPRRVSVVRNHDEHGAEAAVSHLISLGHRRIAHLASSRRAAATARRDSFERTMRAAGLAPHVIDAGDDGVARLLDRVGAPDGPTACFAGNDRIATAVLSDALDRGLGVPTDLSVVGYDNAEAGRLVRPALTTVEQPREAMGREAMRLLRARIDGDREVAEITLEPRLVVRGSTGPAA</sequence>
<dbReference type="CDD" id="cd01392">
    <property type="entry name" value="HTH_LacI"/>
    <property type="match status" value="1"/>
</dbReference>
<keyword evidence="3" id="KW-0804">Transcription</keyword>
<evidence type="ECO:0000256" key="3">
    <source>
        <dbReference type="ARBA" id="ARBA00023163"/>
    </source>
</evidence>
<organism evidence="5 6">
    <name type="scientific">Demequina litoralis</name>
    <dbReference type="NCBI Taxonomy" id="3051660"/>
    <lineage>
        <taxon>Bacteria</taxon>
        <taxon>Bacillati</taxon>
        <taxon>Actinomycetota</taxon>
        <taxon>Actinomycetes</taxon>
        <taxon>Micrococcales</taxon>
        <taxon>Demequinaceae</taxon>
        <taxon>Demequina</taxon>
    </lineage>
</organism>
<dbReference type="InterPro" id="IPR028082">
    <property type="entry name" value="Peripla_BP_I"/>
</dbReference>
<name>A0ABT8G6E2_9MICO</name>
<evidence type="ECO:0000259" key="4">
    <source>
        <dbReference type="PROSITE" id="PS50932"/>
    </source>
</evidence>
<dbReference type="PROSITE" id="PS50932">
    <property type="entry name" value="HTH_LACI_2"/>
    <property type="match status" value="1"/>
</dbReference>
<reference evidence="5" key="1">
    <citation type="submission" date="2023-06" db="EMBL/GenBank/DDBJ databases">
        <title>Sysu t00192.</title>
        <authorList>
            <person name="Gao L."/>
            <person name="Fang B.-Z."/>
            <person name="Li W.-J."/>
        </authorList>
    </citation>
    <scope>NUCLEOTIDE SEQUENCE</scope>
    <source>
        <strain evidence="5">SYSU T00192</strain>
    </source>
</reference>
<dbReference type="GO" id="GO:0003677">
    <property type="term" value="F:DNA binding"/>
    <property type="evidence" value="ECO:0007669"/>
    <property type="project" value="UniProtKB-KW"/>
</dbReference>
<evidence type="ECO:0000313" key="6">
    <source>
        <dbReference type="Proteomes" id="UP001172728"/>
    </source>
</evidence>
<dbReference type="EMBL" id="JAUHPW010000001">
    <property type="protein sequence ID" value="MDN4474710.1"/>
    <property type="molecule type" value="Genomic_DNA"/>
</dbReference>
<feature type="domain" description="HTH lacI-type" evidence="4">
    <location>
        <begin position="9"/>
        <end position="63"/>
    </location>
</feature>
<dbReference type="Pfam" id="PF00356">
    <property type="entry name" value="LacI"/>
    <property type="match status" value="1"/>
</dbReference>
<dbReference type="CDD" id="cd06267">
    <property type="entry name" value="PBP1_LacI_sugar_binding-like"/>
    <property type="match status" value="1"/>
</dbReference>
<keyword evidence="1" id="KW-0805">Transcription regulation</keyword>
<dbReference type="SUPFAM" id="SSF53822">
    <property type="entry name" value="Periplasmic binding protein-like I"/>
    <property type="match status" value="1"/>
</dbReference>
<protein>
    <submittedName>
        <fullName evidence="5">LacI family DNA-binding transcriptional regulator</fullName>
    </submittedName>
</protein>
<keyword evidence="2 5" id="KW-0238">DNA-binding</keyword>
<dbReference type="InterPro" id="IPR000843">
    <property type="entry name" value="HTH_LacI"/>
</dbReference>
<comment type="caution">
    <text evidence="5">The sequence shown here is derived from an EMBL/GenBank/DDBJ whole genome shotgun (WGS) entry which is preliminary data.</text>
</comment>
<dbReference type="InterPro" id="IPR010982">
    <property type="entry name" value="Lambda_DNA-bd_dom_sf"/>
</dbReference>
<evidence type="ECO:0000256" key="2">
    <source>
        <dbReference type="ARBA" id="ARBA00023125"/>
    </source>
</evidence>
<dbReference type="PANTHER" id="PTHR30146">
    <property type="entry name" value="LACI-RELATED TRANSCRIPTIONAL REPRESSOR"/>
    <property type="match status" value="1"/>
</dbReference>
<gene>
    <name evidence="5" type="ORF">QQX09_02450</name>
</gene>
<evidence type="ECO:0000256" key="1">
    <source>
        <dbReference type="ARBA" id="ARBA00023015"/>
    </source>
</evidence>
<dbReference type="RefSeq" id="WP_301131106.1">
    <property type="nucleotide sequence ID" value="NZ_JAUHPW010000001.1"/>
</dbReference>
<dbReference type="InterPro" id="IPR046335">
    <property type="entry name" value="LacI/GalR-like_sensor"/>
</dbReference>
<accession>A0ABT8G6E2</accession>
<dbReference type="PANTHER" id="PTHR30146:SF153">
    <property type="entry name" value="LACTOSE OPERON REPRESSOR"/>
    <property type="match status" value="1"/>
</dbReference>
<dbReference type="SMART" id="SM00354">
    <property type="entry name" value="HTH_LACI"/>
    <property type="match status" value="1"/>
</dbReference>
<dbReference type="Pfam" id="PF13377">
    <property type="entry name" value="Peripla_BP_3"/>
    <property type="match status" value="1"/>
</dbReference>
<dbReference type="Proteomes" id="UP001172728">
    <property type="component" value="Unassembled WGS sequence"/>
</dbReference>
<proteinExistence type="predicted"/>
<dbReference type="SUPFAM" id="SSF47413">
    <property type="entry name" value="lambda repressor-like DNA-binding domains"/>
    <property type="match status" value="1"/>
</dbReference>